<keyword evidence="4" id="KW-0408">Iron</keyword>
<evidence type="ECO:0000313" key="8">
    <source>
        <dbReference type="EMBL" id="EFR05059.1"/>
    </source>
</evidence>
<evidence type="ECO:0000256" key="5">
    <source>
        <dbReference type="ARBA" id="ARBA00022722"/>
    </source>
</evidence>
<accession>E4V4Y5</accession>
<feature type="compositionally biased region" description="Basic and acidic residues" evidence="7">
    <location>
        <begin position="114"/>
        <end position="139"/>
    </location>
</feature>
<dbReference type="GO" id="GO:0036297">
    <property type="term" value="P:interstrand cross-link repair"/>
    <property type="evidence" value="ECO:0007669"/>
    <property type="project" value="TreeGrafter"/>
</dbReference>
<protein>
    <recommendedName>
        <fullName evidence="10">Defects in morphology protein 1</fullName>
    </recommendedName>
</protein>
<dbReference type="InterPro" id="IPR019190">
    <property type="entry name" value="EXOV"/>
</dbReference>
<feature type="compositionally biased region" description="Basic and acidic residues" evidence="7">
    <location>
        <begin position="485"/>
        <end position="495"/>
    </location>
</feature>
<keyword evidence="5" id="KW-0540">Nuclease</keyword>
<feature type="compositionally biased region" description="Acidic residues" evidence="7">
    <location>
        <begin position="18"/>
        <end position="28"/>
    </location>
</feature>
<comment type="subunit">
    <text evidence="3">Monomer.</text>
</comment>
<dbReference type="OMA" id="FRDECEW"/>
<evidence type="ECO:0008006" key="10">
    <source>
        <dbReference type="Google" id="ProtNLM"/>
    </source>
</evidence>
<dbReference type="GO" id="GO:0051539">
    <property type="term" value="F:4 iron, 4 sulfur cluster binding"/>
    <property type="evidence" value="ECO:0007669"/>
    <property type="project" value="UniProtKB-KW"/>
</dbReference>
<dbReference type="eggNOG" id="KOG4760">
    <property type="taxonomic scope" value="Eukaryota"/>
</dbReference>
<organism evidence="9">
    <name type="scientific">Arthroderma gypseum (strain ATCC MYA-4604 / CBS 118893)</name>
    <name type="common">Microsporum gypseum</name>
    <dbReference type="NCBI Taxonomy" id="535722"/>
    <lineage>
        <taxon>Eukaryota</taxon>
        <taxon>Fungi</taxon>
        <taxon>Dikarya</taxon>
        <taxon>Ascomycota</taxon>
        <taxon>Pezizomycotina</taxon>
        <taxon>Eurotiomycetes</taxon>
        <taxon>Eurotiomycetidae</taxon>
        <taxon>Onygenales</taxon>
        <taxon>Arthrodermataceae</taxon>
        <taxon>Nannizzia</taxon>
    </lineage>
</organism>
<keyword evidence="4" id="KW-0411">Iron-sulfur</keyword>
<feature type="compositionally biased region" description="Low complexity" evidence="7">
    <location>
        <begin position="496"/>
        <end position="507"/>
    </location>
</feature>
<evidence type="ECO:0000256" key="6">
    <source>
        <dbReference type="ARBA" id="ARBA00022839"/>
    </source>
</evidence>
<feature type="region of interest" description="Disordered" evidence="7">
    <location>
        <begin position="1"/>
        <end position="69"/>
    </location>
</feature>
<dbReference type="PANTHER" id="PTHR14464:SF4">
    <property type="entry name" value="EXONUCLEASE V"/>
    <property type="match status" value="1"/>
</dbReference>
<dbReference type="PANTHER" id="PTHR14464">
    <property type="entry name" value="EXONUCLEASE V"/>
    <property type="match status" value="1"/>
</dbReference>
<dbReference type="VEuPathDB" id="FungiDB:MGYG_09184"/>
<keyword evidence="6" id="KW-0269">Exonuclease</keyword>
<feature type="region of interest" description="Disordered" evidence="7">
    <location>
        <begin position="88"/>
        <end position="141"/>
    </location>
</feature>
<sequence length="588" mass="65717">MSSSSFDFLGGWTSGAESSEDTEPDISLDEALLLSDLIASVTDKDTDSNDGESERDADRDTAIQVPVPVPDIEDHAYLHLALELEASLPDSGSSASGGDSEYQTGHRHKHKIQQSRDGESTSKDGDEGEDTRSPLERFRRPPMKGLSVSDLVARAWCELQYSYTLLHGYKTTTPAMKRGTVVHQKLENEVHTSIPITVLTKEDAWALRIWNVIYSLRTLRDIGLTREMEVWGIVDGEIVTGVIDCLSYECAQPELQKAVGKYAGVCSTKRVVARTDKEGSSKWMFEGDGQKTALRLSEEGNVYITDVKTKDARRGSRLPGVESPSFKPARIQLQLYYHFLTRLVESEDISIFDIAERYGLKPHAPLSDAFLAQVGSINDDYFENEACSWSQSSQSEAGDGDDGVQRQDSLTVLLNHNSLSNLWDLLKENLRLTFLRPESTSTLTSTKDEHEQRQVSLLSPILTVSYMSQPEPTSPSPPPTETDTEESKTESKTATESESESDTPTPSQADNNYITLGTRSFVFDPDSLYPYLLEGLDWWRGRRPAHAIPVSQAWKCQSCDYRGTCSWRRERFEMHMQKIREKGGGWLG</sequence>
<gene>
    <name evidence="8" type="ORF">MGYG_09184</name>
</gene>
<dbReference type="HOGENOM" id="CLU_013225_1_1_1"/>
<dbReference type="OrthoDB" id="354769at2759"/>
<dbReference type="InParanoid" id="E4V4Y5"/>
<dbReference type="GO" id="GO:0005739">
    <property type="term" value="C:mitochondrion"/>
    <property type="evidence" value="ECO:0007669"/>
    <property type="project" value="TreeGrafter"/>
</dbReference>
<dbReference type="GO" id="GO:0045145">
    <property type="term" value="F:single-stranded DNA 5'-3' DNA exonuclease activity"/>
    <property type="evidence" value="ECO:0007669"/>
    <property type="project" value="InterPro"/>
</dbReference>
<comment type="cofactor">
    <cofactor evidence="1">
        <name>[4Fe-4S] cluster</name>
        <dbReference type="ChEBI" id="CHEBI:49883"/>
    </cofactor>
</comment>
<name>E4V4Y5_ARTGP</name>
<keyword evidence="4" id="KW-0004">4Fe-4S</keyword>
<feature type="compositionally biased region" description="Basic and acidic residues" evidence="7">
    <location>
        <begin position="42"/>
        <end position="61"/>
    </location>
</feature>
<evidence type="ECO:0000256" key="3">
    <source>
        <dbReference type="ARBA" id="ARBA00011245"/>
    </source>
</evidence>
<dbReference type="GeneID" id="10025127"/>
<keyword evidence="4" id="KW-0479">Metal-binding</keyword>
<evidence type="ECO:0000256" key="2">
    <source>
        <dbReference type="ARBA" id="ARBA00009797"/>
    </source>
</evidence>
<dbReference type="RefSeq" id="XP_003169894.1">
    <property type="nucleotide sequence ID" value="XM_003169846.1"/>
</dbReference>
<proteinExistence type="inferred from homology"/>
<comment type="similarity">
    <text evidence="2">Belongs to the EXO5 family.</text>
</comment>
<feature type="region of interest" description="Disordered" evidence="7">
    <location>
        <begin position="467"/>
        <end position="511"/>
    </location>
</feature>
<evidence type="ECO:0000256" key="4">
    <source>
        <dbReference type="ARBA" id="ARBA00022485"/>
    </source>
</evidence>
<reference evidence="9" key="1">
    <citation type="journal article" date="2012" name="MBio">
        <title>Comparative genome analysis of Trichophyton rubrum and related dermatophytes reveals candidate genes involved in infection.</title>
        <authorList>
            <person name="Martinez D.A."/>
            <person name="Oliver B.G."/>
            <person name="Graeser Y."/>
            <person name="Goldberg J.M."/>
            <person name="Li W."/>
            <person name="Martinez-Rossi N.M."/>
            <person name="Monod M."/>
            <person name="Shelest E."/>
            <person name="Barton R.C."/>
            <person name="Birch E."/>
            <person name="Brakhage A.A."/>
            <person name="Chen Z."/>
            <person name="Gurr S.J."/>
            <person name="Heiman D."/>
            <person name="Heitman J."/>
            <person name="Kosti I."/>
            <person name="Rossi A."/>
            <person name="Saif S."/>
            <person name="Samalova M."/>
            <person name="Saunders C.W."/>
            <person name="Shea T."/>
            <person name="Summerbell R.C."/>
            <person name="Xu J."/>
            <person name="Young S."/>
            <person name="Zeng Q."/>
            <person name="Birren B.W."/>
            <person name="Cuomo C.A."/>
            <person name="White T.C."/>
        </authorList>
    </citation>
    <scope>NUCLEOTIDE SEQUENCE [LARGE SCALE GENOMIC DNA]</scope>
    <source>
        <strain evidence="9">ATCC MYA-4604 / CBS 118893</strain>
    </source>
</reference>
<evidence type="ECO:0000256" key="7">
    <source>
        <dbReference type="SAM" id="MobiDB-lite"/>
    </source>
</evidence>
<feature type="compositionally biased region" description="Low complexity" evidence="7">
    <location>
        <begin position="88"/>
        <end position="100"/>
    </location>
</feature>
<evidence type="ECO:0000313" key="9">
    <source>
        <dbReference type="Proteomes" id="UP000002669"/>
    </source>
</evidence>
<dbReference type="GO" id="GO:0005634">
    <property type="term" value="C:nucleus"/>
    <property type="evidence" value="ECO:0007669"/>
    <property type="project" value="TreeGrafter"/>
</dbReference>
<dbReference type="AlphaFoldDB" id="E4V4Y5"/>
<keyword evidence="6" id="KW-0378">Hydrolase</keyword>
<evidence type="ECO:0000256" key="1">
    <source>
        <dbReference type="ARBA" id="ARBA00001966"/>
    </source>
</evidence>
<keyword evidence="9" id="KW-1185">Reference proteome</keyword>
<dbReference type="Pfam" id="PF09810">
    <property type="entry name" value="Exo5"/>
    <property type="match status" value="1"/>
</dbReference>
<dbReference type="Proteomes" id="UP000002669">
    <property type="component" value="Unassembled WGS sequence"/>
</dbReference>
<dbReference type="EMBL" id="DS989829">
    <property type="protein sequence ID" value="EFR05059.1"/>
    <property type="molecule type" value="Genomic_DNA"/>
</dbReference>